<proteinExistence type="predicted"/>
<feature type="non-terminal residue" evidence="2">
    <location>
        <position position="1"/>
    </location>
</feature>
<evidence type="ECO:0000313" key="2">
    <source>
        <dbReference type="EMBL" id="CAJ0557919.1"/>
    </source>
</evidence>
<feature type="region of interest" description="Disordered" evidence="1">
    <location>
        <begin position="31"/>
        <end position="170"/>
    </location>
</feature>
<keyword evidence="3" id="KW-1185">Reference proteome</keyword>
<protein>
    <submittedName>
        <fullName evidence="2">Uncharacterized protein</fullName>
    </submittedName>
</protein>
<reference evidence="2" key="1">
    <citation type="submission" date="2023-06" db="EMBL/GenBank/DDBJ databases">
        <authorList>
            <person name="Delattre M."/>
        </authorList>
    </citation>
    <scope>NUCLEOTIDE SEQUENCE</scope>
    <source>
        <strain evidence="2">AF72</strain>
    </source>
</reference>
<accession>A0AA36FPF0</accession>
<feature type="compositionally biased region" description="Basic and acidic residues" evidence="1">
    <location>
        <begin position="45"/>
        <end position="80"/>
    </location>
</feature>
<feature type="compositionally biased region" description="Polar residues" evidence="1">
    <location>
        <begin position="90"/>
        <end position="104"/>
    </location>
</feature>
<dbReference type="AlphaFoldDB" id="A0AA36FPF0"/>
<organism evidence="2 3">
    <name type="scientific">Mesorhabditis spiculigera</name>
    <dbReference type="NCBI Taxonomy" id="96644"/>
    <lineage>
        <taxon>Eukaryota</taxon>
        <taxon>Metazoa</taxon>
        <taxon>Ecdysozoa</taxon>
        <taxon>Nematoda</taxon>
        <taxon>Chromadorea</taxon>
        <taxon>Rhabditida</taxon>
        <taxon>Rhabditina</taxon>
        <taxon>Rhabditomorpha</taxon>
        <taxon>Rhabditoidea</taxon>
        <taxon>Rhabditidae</taxon>
        <taxon>Mesorhabditinae</taxon>
        <taxon>Mesorhabditis</taxon>
    </lineage>
</organism>
<sequence length="170" mass="18762">MQEDCAREELEVLTGTPAPTMVQRRFNLDQNGKLCLEPLPTNTQRQKETAAGKEKKKEIKSDSKSDSKKKEKEEKKKAKLNETTVTTTTQERSSMSKPGSSTHESVSKMKHEKKPMSPASVRTAVPAAPSATASTVQPPRMPPVKGEYSPDTTSYRQPAPQPAATHWATR</sequence>
<gene>
    <name evidence="2" type="ORF">MSPICULIGERA_LOCUS666</name>
</gene>
<comment type="caution">
    <text evidence="2">The sequence shown here is derived from an EMBL/GenBank/DDBJ whole genome shotgun (WGS) entry which is preliminary data.</text>
</comment>
<name>A0AA36FPF0_9BILA</name>
<dbReference type="Proteomes" id="UP001177023">
    <property type="component" value="Unassembled WGS sequence"/>
</dbReference>
<feature type="compositionally biased region" description="Low complexity" evidence="1">
    <location>
        <begin position="117"/>
        <end position="136"/>
    </location>
</feature>
<dbReference type="EMBL" id="CATQJA010000153">
    <property type="protein sequence ID" value="CAJ0557919.1"/>
    <property type="molecule type" value="Genomic_DNA"/>
</dbReference>
<evidence type="ECO:0000256" key="1">
    <source>
        <dbReference type="SAM" id="MobiDB-lite"/>
    </source>
</evidence>
<evidence type="ECO:0000313" key="3">
    <source>
        <dbReference type="Proteomes" id="UP001177023"/>
    </source>
</evidence>